<dbReference type="NCBIfam" id="TIGR00916">
    <property type="entry name" value="2A0604s01"/>
    <property type="match status" value="1"/>
</dbReference>
<evidence type="ECO:0000256" key="7">
    <source>
        <dbReference type="ARBA" id="ARBA00023010"/>
    </source>
</evidence>
<accession>A0A1G9WQT1</accession>
<feature type="domain" description="Protein translocase subunit SecDF P1" evidence="11">
    <location>
        <begin position="63"/>
        <end position="121"/>
    </location>
</feature>
<dbReference type="PANTHER" id="PTHR30081">
    <property type="entry name" value="PROTEIN-EXPORT MEMBRANE PROTEIN SEC"/>
    <property type="match status" value="1"/>
</dbReference>
<protein>
    <recommendedName>
        <fullName evidence="9">Protein translocase subunit SecD</fullName>
    </recommendedName>
</protein>
<feature type="transmembrane region" description="Helical" evidence="9">
    <location>
        <begin position="283"/>
        <end position="300"/>
    </location>
</feature>
<dbReference type="InterPro" id="IPR022813">
    <property type="entry name" value="SecD/SecF_arch_bac"/>
</dbReference>
<evidence type="ECO:0000256" key="4">
    <source>
        <dbReference type="ARBA" id="ARBA00022692"/>
    </source>
</evidence>
<feature type="domain" description="Protein export membrane protein SecD/SecF C-terminal" evidence="10">
    <location>
        <begin position="241"/>
        <end position="408"/>
    </location>
</feature>
<dbReference type="Pfam" id="PF21760">
    <property type="entry name" value="SecD_1st"/>
    <property type="match status" value="1"/>
</dbReference>
<feature type="transmembrane region" description="Helical" evidence="9">
    <location>
        <begin position="354"/>
        <end position="376"/>
    </location>
</feature>
<keyword evidence="13" id="KW-1185">Reference proteome</keyword>
<dbReference type="InterPro" id="IPR001036">
    <property type="entry name" value="Acrflvin-R"/>
</dbReference>
<dbReference type="Gene3D" id="3.30.70.3220">
    <property type="match status" value="1"/>
</dbReference>
<evidence type="ECO:0000256" key="6">
    <source>
        <dbReference type="ARBA" id="ARBA00022989"/>
    </source>
</evidence>
<dbReference type="FunFam" id="1.20.1640.10:FF:000004">
    <property type="entry name" value="Protein translocase subunit SecD"/>
    <property type="match status" value="1"/>
</dbReference>
<dbReference type="PANTHER" id="PTHR30081:SF1">
    <property type="entry name" value="PROTEIN TRANSLOCASE SUBUNIT SECD"/>
    <property type="match status" value="1"/>
</dbReference>
<proteinExistence type="inferred from homology"/>
<gene>
    <name evidence="9" type="primary">secD</name>
    <name evidence="12" type="ORF">SAMN04488137_2320</name>
</gene>
<organism evidence="12 13">
    <name type="scientific">Fictibacillus solisalsi</name>
    <dbReference type="NCBI Taxonomy" id="459525"/>
    <lineage>
        <taxon>Bacteria</taxon>
        <taxon>Bacillati</taxon>
        <taxon>Bacillota</taxon>
        <taxon>Bacilli</taxon>
        <taxon>Bacillales</taxon>
        <taxon>Fictibacillaceae</taxon>
        <taxon>Fictibacillus</taxon>
    </lineage>
</organism>
<feature type="transmembrane region" description="Helical" evidence="9">
    <location>
        <begin position="312"/>
        <end position="333"/>
    </location>
</feature>
<keyword evidence="8 9" id="KW-0472">Membrane</keyword>
<keyword evidence="6 9" id="KW-1133">Transmembrane helix</keyword>
<dbReference type="InterPro" id="IPR055344">
    <property type="entry name" value="SecD_SecF_C_bact"/>
</dbReference>
<dbReference type="GO" id="GO:0043952">
    <property type="term" value="P:protein transport by the Sec complex"/>
    <property type="evidence" value="ECO:0007669"/>
    <property type="project" value="UniProtKB-UniRule"/>
</dbReference>
<evidence type="ECO:0000313" key="13">
    <source>
        <dbReference type="Proteomes" id="UP000199544"/>
    </source>
</evidence>
<evidence type="ECO:0000256" key="1">
    <source>
        <dbReference type="ARBA" id="ARBA00004651"/>
    </source>
</evidence>
<dbReference type="GO" id="GO:0065002">
    <property type="term" value="P:intracellular protein transmembrane transport"/>
    <property type="evidence" value="ECO:0007669"/>
    <property type="project" value="UniProtKB-UniRule"/>
</dbReference>
<comment type="subunit">
    <text evidence="9">Forms a complex with SecF. Part of the essential Sec protein translocation apparatus which comprises SecA, SecYEG and auxiliary proteins SecDF. Other proteins may also be involved.</text>
</comment>
<keyword evidence="4 9" id="KW-0812">Transmembrane</keyword>
<keyword evidence="2 9" id="KW-0813">Transport</keyword>
<evidence type="ECO:0000313" key="12">
    <source>
        <dbReference type="EMBL" id="SDM86737.1"/>
    </source>
</evidence>
<evidence type="ECO:0000256" key="9">
    <source>
        <dbReference type="HAMAP-Rule" id="MF_01463"/>
    </source>
</evidence>
<dbReference type="GO" id="GO:0006605">
    <property type="term" value="P:protein targeting"/>
    <property type="evidence" value="ECO:0007669"/>
    <property type="project" value="UniProtKB-UniRule"/>
</dbReference>
<dbReference type="InterPro" id="IPR048634">
    <property type="entry name" value="SecD_SecF_C"/>
</dbReference>
<sequence>MVKKSKILTFFIIFAVIAGLIGMTTKGIVNNIKLGLDLQGGFEVLYDVKPAKEGQKITNDVLKSAVQALDRRVNVLGVSEPNITIEGKNRIRVQLAGIKDQNRARKLLSTQAQLTFRDVNDKILLDGSDLKGGGSKVTFNQQNQPIVQLTLKDPNKFGKVTRKVMNMGPGQNQLVIWLDYQKGDSYKEEATKKNPKFISAPAVNSELDQKTVVIEGRFTQEEAQNLSEILNAGALPVKLHENYSNSVGAKFGKQALDETVTAGIIGIALVFLFMAFYYRFPGLIAIVTLSFYIYLNLLIFDWMDAVLTLPGIAAFILGVGMAVDANIITAERIKEEIRSGKSIASAFKAGSKRSFAPIFDANLTSIITASVLFAYGTSSVKGFALVLIVSVVTSFFTNVYVSRILMGLWINSKFLNKKPGYFGVKESDIHEL</sequence>
<evidence type="ECO:0000259" key="10">
    <source>
        <dbReference type="Pfam" id="PF02355"/>
    </source>
</evidence>
<keyword evidence="5 9" id="KW-0653">Protein transport</keyword>
<comment type="similarity">
    <text evidence="9">Belongs to the SecD/SecF family. SecD subfamily.</text>
</comment>
<dbReference type="HAMAP" id="MF_01463_B">
    <property type="entry name" value="SecD_B"/>
    <property type="match status" value="1"/>
</dbReference>
<feature type="transmembrane region" description="Helical" evidence="9">
    <location>
        <begin position="260"/>
        <end position="278"/>
    </location>
</feature>
<evidence type="ECO:0000256" key="2">
    <source>
        <dbReference type="ARBA" id="ARBA00022448"/>
    </source>
</evidence>
<dbReference type="Proteomes" id="UP000199544">
    <property type="component" value="Unassembled WGS sequence"/>
</dbReference>
<dbReference type="GO" id="GO:0005886">
    <property type="term" value="C:plasma membrane"/>
    <property type="evidence" value="ECO:0007669"/>
    <property type="project" value="UniProtKB-SubCell"/>
</dbReference>
<dbReference type="EMBL" id="FNHW01000001">
    <property type="protein sequence ID" value="SDM86737.1"/>
    <property type="molecule type" value="Genomic_DNA"/>
</dbReference>
<feature type="transmembrane region" description="Helical" evidence="9">
    <location>
        <begin position="382"/>
        <end position="401"/>
    </location>
</feature>
<reference evidence="13" key="1">
    <citation type="submission" date="2016-10" db="EMBL/GenBank/DDBJ databases">
        <authorList>
            <person name="Varghese N."/>
            <person name="Submissions S."/>
        </authorList>
    </citation>
    <scope>NUCLEOTIDE SEQUENCE [LARGE SCALE GENOMIC DNA]</scope>
    <source>
        <strain evidence="13">CGMCC 1.6854</strain>
    </source>
</reference>
<comment type="function">
    <text evidence="9">Part of the Sec protein translocase complex. Interacts with the SecYEG preprotein conducting channel. SecDF uses the proton motive force (PMF) to complete protein translocation after the ATP-dependent function of SecA.</text>
</comment>
<dbReference type="InterPro" id="IPR048631">
    <property type="entry name" value="SecD_1st"/>
</dbReference>
<dbReference type="AlphaFoldDB" id="A0A1G9WQT1"/>
<dbReference type="InterPro" id="IPR005791">
    <property type="entry name" value="SecD"/>
</dbReference>
<dbReference type="GO" id="GO:0015450">
    <property type="term" value="F:protein-transporting ATPase activity"/>
    <property type="evidence" value="ECO:0007669"/>
    <property type="project" value="InterPro"/>
</dbReference>
<dbReference type="Pfam" id="PF02355">
    <property type="entry name" value="SecD_SecF_C"/>
    <property type="match status" value="1"/>
</dbReference>
<evidence type="ECO:0000256" key="8">
    <source>
        <dbReference type="ARBA" id="ARBA00023136"/>
    </source>
</evidence>
<keyword evidence="7 9" id="KW-0811">Translocation</keyword>
<dbReference type="NCBIfam" id="TIGR01129">
    <property type="entry name" value="secD"/>
    <property type="match status" value="1"/>
</dbReference>
<dbReference type="PRINTS" id="PR00702">
    <property type="entry name" value="ACRIFLAVINRP"/>
</dbReference>
<evidence type="ECO:0000256" key="5">
    <source>
        <dbReference type="ARBA" id="ARBA00022927"/>
    </source>
</evidence>
<keyword evidence="3 9" id="KW-1003">Cell membrane</keyword>
<evidence type="ECO:0000259" key="11">
    <source>
        <dbReference type="Pfam" id="PF21760"/>
    </source>
</evidence>
<dbReference type="Gene3D" id="1.20.1640.10">
    <property type="entry name" value="Multidrug efflux transporter AcrB transmembrane domain"/>
    <property type="match status" value="1"/>
</dbReference>
<comment type="caution">
    <text evidence="9">Lacks conserved residue(s) required for the propagation of feature annotation.</text>
</comment>
<evidence type="ECO:0000256" key="3">
    <source>
        <dbReference type="ARBA" id="ARBA00022475"/>
    </source>
</evidence>
<dbReference type="SUPFAM" id="SSF82866">
    <property type="entry name" value="Multidrug efflux transporter AcrB transmembrane domain"/>
    <property type="match status" value="1"/>
</dbReference>
<name>A0A1G9WQT1_9BACL</name>
<dbReference type="STRING" id="459525.SAMN04488137_2320"/>
<comment type="subcellular location">
    <subcellularLocation>
        <location evidence="1 9">Cell membrane</location>
        <topology evidence="1 9">Multi-pass membrane protein</topology>
    </subcellularLocation>
</comment>